<evidence type="ECO:0000313" key="1">
    <source>
        <dbReference type="EMBL" id="JAH89129.1"/>
    </source>
</evidence>
<reference evidence="1" key="1">
    <citation type="submission" date="2014-11" db="EMBL/GenBank/DDBJ databases">
        <authorList>
            <person name="Amaro Gonzalez C."/>
        </authorList>
    </citation>
    <scope>NUCLEOTIDE SEQUENCE</scope>
</reference>
<proteinExistence type="predicted"/>
<reference evidence="1" key="2">
    <citation type="journal article" date="2015" name="Fish Shellfish Immunol.">
        <title>Early steps in the European eel (Anguilla anguilla)-Vibrio vulnificus interaction in the gills: Role of the RtxA13 toxin.</title>
        <authorList>
            <person name="Callol A."/>
            <person name="Pajuelo D."/>
            <person name="Ebbesson L."/>
            <person name="Teles M."/>
            <person name="MacKenzie S."/>
            <person name="Amaro C."/>
        </authorList>
    </citation>
    <scope>NUCLEOTIDE SEQUENCE</scope>
</reference>
<name>A0A0E9WFF2_ANGAN</name>
<dbReference type="EMBL" id="GBXM01019448">
    <property type="protein sequence ID" value="JAH89129.1"/>
    <property type="molecule type" value="Transcribed_RNA"/>
</dbReference>
<organism evidence="1">
    <name type="scientific">Anguilla anguilla</name>
    <name type="common">European freshwater eel</name>
    <name type="synonym">Muraena anguilla</name>
    <dbReference type="NCBI Taxonomy" id="7936"/>
    <lineage>
        <taxon>Eukaryota</taxon>
        <taxon>Metazoa</taxon>
        <taxon>Chordata</taxon>
        <taxon>Craniata</taxon>
        <taxon>Vertebrata</taxon>
        <taxon>Euteleostomi</taxon>
        <taxon>Actinopterygii</taxon>
        <taxon>Neopterygii</taxon>
        <taxon>Teleostei</taxon>
        <taxon>Anguilliformes</taxon>
        <taxon>Anguillidae</taxon>
        <taxon>Anguilla</taxon>
    </lineage>
</organism>
<protein>
    <submittedName>
        <fullName evidence="1">Uncharacterized protein</fullName>
    </submittedName>
</protein>
<dbReference type="AlphaFoldDB" id="A0A0E9WFF2"/>
<accession>A0A0E9WFF2</accession>
<sequence>MAVVAAACGAIRSENLIRRYLLIRGDARAFSEKAEVDDLI</sequence>